<proteinExistence type="inferred from homology"/>
<dbReference type="GO" id="GO:0003887">
    <property type="term" value="F:DNA-directed DNA polymerase activity"/>
    <property type="evidence" value="ECO:0007669"/>
    <property type="project" value="InterPro"/>
</dbReference>
<protein>
    <submittedName>
        <fullName evidence="3">Replication initiation protein</fullName>
    </submittedName>
</protein>
<evidence type="ECO:0000259" key="2">
    <source>
        <dbReference type="Pfam" id="PF01051"/>
    </source>
</evidence>
<dbReference type="SUPFAM" id="SSF46785">
    <property type="entry name" value="Winged helix' DNA-binding domain"/>
    <property type="match status" value="2"/>
</dbReference>
<name>A0A736VFD5_SALHO</name>
<organism evidence="3">
    <name type="scientific">Salmonella enterica subsp. houtenae serovar 45:g,z51:-</name>
    <dbReference type="NCBI Taxonomy" id="1967611"/>
    <lineage>
        <taxon>Bacteria</taxon>
        <taxon>Pseudomonadati</taxon>
        <taxon>Pseudomonadota</taxon>
        <taxon>Gammaproteobacteria</taxon>
        <taxon>Enterobacterales</taxon>
        <taxon>Enterobacteriaceae</taxon>
        <taxon>Salmonella</taxon>
    </lineage>
</organism>
<evidence type="ECO:0000256" key="1">
    <source>
        <dbReference type="ARBA" id="ARBA00038283"/>
    </source>
</evidence>
<feature type="domain" description="Initiator Rep protein WH1" evidence="2">
    <location>
        <begin position="14"/>
        <end position="169"/>
    </location>
</feature>
<dbReference type="GO" id="GO:0006270">
    <property type="term" value="P:DNA replication initiation"/>
    <property type="evidence" value="ECO:0007669"/>
    <property type="project" value="InterPro"/>
</dbReference>
<comment type="caution">
    <text evidence="3">The sequence shown here is derived from an EMBL/GenBank/DDBJ whole genome shotgun (WGS) entry which is preliminary data.</text>
</comment>
<dbReference type="InterPro" id="IPR000525">
    <property type="entry name" value="Initiator_Rep_WH1"/>
</dbReference>
<reference evidence="3" key="2">
    <citation type="submission" date="2018-07" db="EMBL/GenBank/DDBJ databases">
        <authorList>
            <consortium name="NCBI Pathogen Detection Project"/>
        </authorList>
    </citation>
    <scope>NUCLEOTIDE SEQUENCE</scope>
    <source>
        <strain evidence="3">2584-68</strain>
    </source>
</reference>
<dbReference type="AlphaFoldDB" id="A0A736VFD5"/>
<comment type="similarity">
    <text evidence="1">Belongs to the initiator RepB protein family.</text>
</comment>
<dbReference type="Pfam" id="PF21205">
    <property type="entry name" value="Rep3_C"/>
    <property type="match status" value="1"/>
</dbReference>
<sequence>MNLTLARVSRKTKIRHRNEINNTFSSLPLAARRILFMAMAQLDSKNGLTEGQVFRVTAAEYSNIAGVDISVAYKQMKDGVNELQASVIKINKSQLLKDIPNLELKKDSLLSLNLTDYCVYTESEGYINIVFSRSIEPYISKLKDSYTTQVLISSVRLTDSNSSTFYQFLRKKISEGKVKGFDIEISELKNELGLYAIEEGTKDKIYYYPQFKDFNKDYLSKNIKKIVSLTEIKGLKFEIIEKQARKASKLRFSYTIDKESEGQDYRVPHGFRS</sequence>
<dbReference type="Pfam" id="PF01051">
    <property type="entry name" value="Rep3_N"/>
    <property type="match status" value="1"/>
</dbReference>
<dbReference type="InterPro" id="IPR036390">
    <property type="entry name" value="WH_DNA-bd_sf"/>
</dbReference>
<dbReference type="Gene3D" id="1.10.10.10">
    <property type="entry name" value="Winged helix-like DNA-binding domain superfamily/Winged helix DNA-binding domain"/>
    <property type="match status" value="2"/>
</dbReference>
<dbReference type="InterPro" id="IPR036388">
    <property type="entry name" value="WH-like_DNA-bd_sf"/>
</dbReference>
<evidence type="ECO:0000313" key="3">
    <source>
        <dbReference type="EMBL" id="HAE7767854.1"/>
    </source>
</evidence>
<accession>A0A736VFD5</accession>
<gene>
    <name evidence="3" type="ORF">GNB58_004990</name>
</gene>
<reference evidence="3" key="1">
    <citation type="journal article" date="2018" name="Genome Biol.">
        <title>SKESA: strategic k-mer extension for scrupulous assemblies.</title>
        <authorList>
            <person name="Souvorov A."/>
            <person name="Agarwala R."/>
            <person name="Lipman D.J."/>
        </authorList>
    </citation>
    <scope>NUCLEOTIDE SEQUENCE</scope>
    <source>
        <strain evidence="3">2584-68</strain>
    </source>
</reference>
<dbReference type="EMBL" id="DAATAH010000133">
    <property type="protein sequence ID" value="HAE7767854.1"/>
    <property type="molecule type" value="Genomic_DNA"/>
</dbReference>